<feature type="region of interest" description="Disordered" evidence="1">
    <location>
        <begin position="70"/>
        <end position="156"/>
    </location>
</feature>
<evidence type="ECO:0000259" key="2">
    <source>
        <dbReference type="SMART" id="SM00382"/>
    </source>
</evidence>
<name>A0A7I8JK11_SPIIN</name>
<reference evidence="3 4" key="1">
    <citation type="submission" date="2019-12" db="EMBL/GenBank/DDBJ databases">
        <authorList>
            <person name="Scholz U."/>
            <person name="Mascher M."/>
            <person name="Fiebig A."/>
        </authorList>
    </citation>
    <scope>NUCLEOTIDE SEQUENCE</scope>
</reference>
<evidence type="ECO:0000313" key="3">
    <source>
        <dbReference type="EMBL" id="CAA2631273.1"/>
    </source>
</evidence>
<dbReference type="InterPro" id="IPR003959">
    <property type="entry name" value="ATPase_AAA_core"/>
</dbReference>
<dbReference type="Gene3D" id="1.10.8.60">
    <property type="match status" value="1"/>
</dbReference>
<dbReference type="PROSITE" id="PS00674">
    <property type="entry name" value="AAA"/>
    <property type="match status" value="2"/>
</dbReference>
<dbReference type="InterPro" id="IPR027417">
    <property type="entry name" value="P-loop_NTPase"/>
</dbReference>
<dbReference type="SMART" id="SM00382">
    <property type="entry name" value="AAA"/>
    <property type="match status" value="2"/>
</dbReference>
<dbReference type="Pfam" id="PF16725">
    <property type="entry name" value="Nucleolin_bd"/>
    <property type="match status" value="1"/>
</dbReference>
<accession>A0A7I8JK11</accession>
<proteinExistence type="predicted"/>
<evidence type="ECO:0000256" key="1">
    <source>
        <dbReference type="SAM" id="MobiDB-lite"/>
    </source>
</evidence>
<feature type="domain" description="AAA+ ATPase" evidence="2">
    <location>
        <begin position="218"/>
        <end position="396"/>
    </location>
</feature>
<dbReference type="EMBL" id="CACRZD030000014">
    <property type="protein sequence ID" value="CAA6670516.1"/>
    <property type="molecule type" value="Genomic_DNA"/>
</dbReference>
<dbReference type="InterPro" id="IPR003960">
    <property type="entry name" value="ATPase_AAA_CS"/>
</dbReference>
<dbReference type="SUPFAM" id="SSF52540">
    <property type="entry name" value="P-loop containing nucleoside triphosphate hydrolases"/>
    <property type="match status" value="2"/>
</dbReference>
<dbReference type="Gene3D" id="3.40.50.300">
    <property type="entry name" value="P-loop containing nucleotide triphosphate hydrolases"/>
    <property type="match status" value="2"/>
</dbReference>
<organism evidence="3">
    <name type="scientific">Spirodela intermedia</name>
    <name type="common">Intermediate duckweed</name>
    <dbReference type="NCBI Taxonomy" id="51605"/>
    <lineage>
        <taxon>Eukaryota</taxon>
        <taxon>Viridiplantae</taxon>
        <taxon>Streptophyta</taxon>
        <taxon>Embryophyta</taxon>
        <taxon>Tracheophyta</taxon>
        <taxon>Spermatophyta</taxon>
        <taxon>Magnoliopsida</taxon>
        <taxon>Liliopsida</taxon>
        <taxon>Araceae</taxon>
        <taxon>Lemnoideae</taxon>
        <taxon>Spirodela</taxon>
    </lineage>
</organism>
<dbReference type="PANTHER" id="PTHR48470:SF1">
    <property type="entry name" value="CELL DIVISION CONTROL PROTEIN 48 C ISOFORM 1"/>
    <property type="match status" value="1"/>
</dbReference>
<dbReference type="PANTHER" id="PTHR48470">
    <property type="entry name" value="CELL DIVISION CONTROL PROTEIN 48 C ISOFORM 1"/>
    <property type="match status" value="1"/>
</dbReference>
<dbReference type="AlphaFoldDB" id="A0A7I8JK11"/>
<dbReference type="EMBL" id="LR743601">
    <property type="protein sequence ID" value="CAA2631273.1"/>
    <property type="molecule type" value="Genomic_DNA"/>
</dbReference>
<evidence type="ECO:0000313" key="4">
    <source>
        <dbReference type="Proteomes" id="UP001189122"/>
    </source>
</evidence>
<dbReference type="InterPro" id="IPR031996">
    <property type="entry name" value="NVL2_nucleolin-bd"/>
</dbReference>
<dbReference type="GO" id="GO:0016887">
    <property type="term" value="F:ATP hydrolysis activity"/>
    <property type="evidence" value="ECO:0007669"/>
    <property type="project" value="InterPro"/>
</dbReference>
<dbReference type="Pfam" id="PF00004">
    <property type="entry name" value="AAA"/>
    <property type="match status" value="2"/>
</dbReference>
<dbReference type="InterPro" id="IPR003593">
    <property type="entry name" value="AAA+_ATPase"/>
</dbReference>
<feature type="domain" description="AAA+ ATPase" evidence="2">
    <location>
        <begin position="550"/>
        <end position="701"/>
    </location>
</feature>
<dbReference type="GO" id="GO:0005524">
    <property type="term" value="F:ATP binding"/>
    <property type="evidence" value="ECO:0007669"/>
    <property type="project" value="InterPro"/>
</dbReference>
<dbReference type="Proteomes" id="UP001189122">
    <property type="component" value="Unassembled WGS sequence"/>
</dbReference>
<gene>
    <name evidence="3" type="ORF">SI7747_14016921</name>
</gene>
<protein>
    <recommendedName>
        <fullName evidence="2">AAA+ ATPase domain-containing protein</fullName>
    </recommendedName>
</protein>
<keyword evidence="4" id="KW-1185">Reference proteome</keyword>
<dbReference type="InterPro" id="IPR055278">
    <property type="entry name" value="CDC48c"/>
</dbReference>
<sequence>MAGKRMRSRGVGSVVDRGLLFKRIQELEGVVDIYDVGCVVEHLRELYRDYGSKKLIPFTHCVQQALEGYRHRQRRQQAKHKEGGDDEGMNEATPSSRSPKRFKMSSAASSSSSSVGSADEDAVFDMEVKPDYSKSRQQPVSSRPKREEDVQEDNAVDRKLLRATEFGVTTPVSSGQGDGRGAELVGCKGKDGPRFRDFGGIEGILDELMMEVRAWCPSHIWILLHGPPGCGKTKLAQAIANETGVPFYKISATEIVSGVSGEGFVQKLLRLRFRNYELLAIIDMTGASEENIRELFKRAYRTAPSIVFIDEIDAIGSKRDNLQREMEKRIVTQLMTCMDESHQALGAADAKLDVEPSEKKPGYVLVIGATNRPDAVDPALRRPGRFDHEIFLGVPDEKARREILSVLTEKLKLDGALDLSKIARATSGFAGNLAMRRIIIRRKSELPAESTEDQHVTWWRQPWTPDEIEKLGISMVDFEEAAKLVLPSSRREGFSSIPAVKWEDVGGLDSLRKDFDRHIIQRVKHPEKYEPPQCFLFSILPTFSGVRIDIGSWISALWPPGCGKTLIAKAVANEAGANFIHIKVTFYIIKLELFFLILGSRALEQVCGESELAVRTIFGRARICSPCILFFDEIDALTMRRGKDGDSVVDRLLMQLLIELDGADQRHGVFIIGATNRPEAIDPAILRPGRLGKVMYVPLPSPDERALILKTLARRKPLAPDSAMVALDEKEGSVDQGSGPSVIKTSHFEQALMKISPSVSMKRRKYYEDLSKHFKAA</sequence>
<feature type="compositionally biased region" description="Low complexity" evidence="1">
    <location>
        <begin position="105"/>
        <end position="117"/>
    </location>
</feature>